<feature type="region of interest" description="Disordered" evidence="1">
    <location>
        <begin position="126"/>
        <end position="146"/>
    </location>
</feature>
<reference evidence="3 4" key="1">
    <citation type="journal article" date="2017" name="Nat. Ecol. Evol.">
        <title>Scallop genome provides insights into evolution of bilaterian karyotype and development.</title>
        <authorList>
            <person name="Wang S."/>
            <person name="Zhang J."/>
            <person name="Jiao W."/>
            <person name="Li J."/>
            <person name="Xun X."/>
            <person name="Sun Y."/>
            <person name="Guo X."/>
            <person name="Huan P."/>
            <person name="Dong B."/>
            <person name="Zhang L."/>
            <person name="Hu X."/>
            <person name="Sun X."/>
            <person name="Wang J."/>
            <person name="Zhao C."/>
            <person name="Wang Y."/>
            <person name="Wang D."/>
            <person name="Huang X."/>
            <person name="Wang R."/>
            <person name="Lv J."/>
            <person name="Li Y."/>
            <person name="Zhang Z."/>
            <person name="Liu B."/>
            <person name="Lu W."/>
            <person name="Hui Y."/>
            <person name="Liang J."/>
            <person name="Zhou Z."/>
            <person name="Hou R."/>
            <person name="Li X."/>
            <person name="Liu Y."/>
            <person name="Li H."/>
            <person name="Ning X."/>
            <person name="Lin Y."/>
            <person name="Zhao L."/>
            <person name="Xing Q."/>
            <person name="Dou J."/>
            <person name="Li Y."/>
            <person name="Mao J."/>
            <person name="Guo H."/>
            <person name="Dou H."/>
            <person name="Li T."/>
            <person name="Mu C."/>
            <person name="Jiang W."/>
            <person name="Fu Q."/>
            <person name="Fu X."/>
            <person name="Miao Y."/>
            <person name="Liu J."/>
            <person name="Yu Q."/>
            <person name="Li R."/>
            <person name="Liao H."/>
            <person name="Li X."/>
            <person name="Kong Y."/>
            <person name="Jiang Z."/>
            <person name="Chourrout D."/>
            <person name="Li R."/>
            <person name="Bao Z."/>
        </authorList>
    </citation>
    <scope>NUCLEOTIDE SEQUENCE [LARGE SCALE GENOMIC DNA]</scope>
    <source>
        <strain evidence="3 4">PY_sf001</strain>
    </source>
</reference>
<dbReference type="OrthoDB" id="10428562at2759"/>
<evidence type="ECO:0000256" key="1">
    <source>
        <dbReference type="SAM" id="MobiDB-lite"/>
    </source>
</evidence>
<evidence type="ECO:0000256" key="2">
    <source>
        <dbReference type="SAM" id="Phobius"/>
    </source>
</evidence>
<feature type="compositionally biased region" description="Polar residues" evidence="1">
    <location>
        <begin position="63"/>
        <end position="75"/>
    </location>
</feature>
<proteinExistence type="predicted"/>
<feature type="region of interest" description="Disordered" evidence="1">
    <location>
        <begin position="59"/>
        <end position="94"/>
    </location>
</feature>
<keyword evidence="4" id="KW-1185">Reference proteome</keyword>
<evidence type="ECO:0000313" key="4">
    <source>
        <dbReference type="Proteomes" id="UP000242188"/>
    </source>
</evidence>
<keyword evidence="2" id="KW-1133">Transmembrane helix</keyword>
<dbReference type="Proteomes" id="UP000242188">
    <property type="component" value="Unassembled WGS sequence"/>
</dbReference>
<keyword evidence="2" id="KW-0812">Transmembrane</keyword>
<comment type="caution">
    <text evidence="3">The sequence shown here is derived from an EMBL/GenBank/DDBJ whole genome shotgun (WGS) entry which is preliminary data.</text>
</comment>
<organism evidence="3 4">
    <name type="scientific">Mizuhopecten yessoensis</name>
    <name type="common">Japanese scallop</name>
    <name type="synonym">Patinopecten yessoensis</name>
    <dbReference type="NCBI Taxonomy" id="6573"/>
    <lineage>
        <taxon>Eukaryota</taxon>
        <taxon>Metazoa</taxon>
        <taxon>Spiralia</taxon>
        <taxon>Lophotrochozoa</taxon>
        <taxon>Mollusca</taxon>
        <taxon>Bivalvia</taxon>
        <taxon>Autobranchia</taxon>
        <taxon>Pteriomorphia</taxon>
        <taxon>Pectinida</taxon>
        <taxon>Pectinoidea</taxon>
        <taxon>Pectinidae</taxon>
        <taxon>Mizuhopecten</taxon>
    </lineage>
</organism>
<dbReference type="EMBL" id="NEDP02001889">
    <property type="protein sequence ID" value="OWF52243.1"/>
    <property type="molecule type" value="Genomic_DNA"/>
</dbReference>
<gene>
    <name evidence="3" type="ORF">KP79_PYT03678</name>
</gene>
<feature type="transmembrane region" description="Helical" evidence="2">
    <location>
        <begin position="20"/>
        <end position="39"/>
    </location>
</feature>
<feature type="compositionally biased region" description="Polar residues" evidence="1">
    <location>
        <begin position="84"/>
        <end position="94"/>
    </location>
</feature>
<sequence length="208" mass="23293">MYVDNETDAENTGTGLSGTFIAVATFNLIIIVAIASCAIPRCHKKSRRELKPRFTVERKTISQEDVSTVSTSSKSAPKKPIRHSPSTHSNKQKNVQNYENVFVGVYRGNFASPSVSQIDSADVLDNESSASDPFIDPKEENVNSHMDNNRTSYEEQCDNVLERHISVRYENNNDQFDDVVVNKRESSVNDKYRSKGSVEISINVNSRV</sequence>
<name>A0A210QTZ7_MIZYE</name>
<protein>
    <submittedName>
        <fullName evidence="3">Uncharacterized protein</fullName>
    </submittedName>
</protein>
<accession>A0A210QTZ7</accession>
<evidence type="ECO:0000313" key="3">
    <source>
        <dbReference type="EMBL" id="OWF52243.1"/>
    </source>
</evidence>
<dbReference type="AlphaFoldDB" id="A0A210QTZ7"/>
<keyword evidence="2" id="KW-0472">Membrane</keyword>